<feature type="signal peptide" evidence="1">
    <location>
        <begin position="1"/>
        <end position="23"/>
    </location>
</feature>
<accession>A0AAW3ZP76</accession>
<gene>
    <name evidence="2" type="ORF">IFO71_14570</name>
</gene>
<dbReference type="Proteomes" id="UP000613768">
    <property type="component" value="Unassembled WGS sequence"/>
</dbReference>
<reference evidence="2 3" key="1">
    <citation type="submission" date="2020-09" db="EMBL/GenBank/DDBJ databases">
        <title>Pseudoxanthomonas sp. CAU 1598 isolated from sand of Yaerae Beach.</title>
        <authorList>
            <person name="Kim W."/>
        </authorList>
    </citation>
    <scope>NUCLEOTIDE SEQUENCE [LARGE SCALE GENOMIC DNA]</scope>
    <source>
        <strain evidence="2 3">CAU 1598</strain>
    </source>
</reference>
<comment type="caution">
    <text evidence="2">The sequence shown here is derived from an EMBL/GenBank/DDBJ whole genome shotgun (WGS) entry which is preliminary data.</text>
</comment>
<evidence type="ECO:0000313" key="2">
    <source>
        <dbReference type="EMBL" id="MBD8526962.1"/>
    </source>
</evidence>
<dbReference type="AlphaFoldDB" id="A0AAW3ZP76"/>
<name>A0AAW3ZP76_9GAMM</name>
<feature type="chain" id="PRO_5043700067" evidence="1">
    <location>
        <begin position="24"/>
        <end position="91"/>
    </location>
</feature>
<organism evidence="2 3">
    <name type="scientific">Pseudomarimonas arenosa</name>
    <dbReference type="NCBI Taxonomy" id="2774145"/>
    <lineage>
        <taxon>Bacteria</taxon>
        <taxon>Pseudomonadati</taxon>
        <taxon>Pseudomonadota</taxon>
        <taxon>Gammaproteobacteria</taxon>
        <taxon>Lysobacterales</taxon>
        <taxon>Lysobacteraceae</taxon>
        <taxon>Pseudomarimonas</taxon>
    </lineage>
</organism>
<dbReference type="RefSeq" id="WP_192030383.1">
    <property type="nucleotide sequence ID" value="NZ_JACYTR010000036.1"/>
</dbReference>
<proteinExistence type="predicted"/>
<keyword evidence="1" id="KW-0732">Signal</keyword>
<evidence type="ECO:0000313" key="3">
    <source>
        <dbReference type="Proteomes" id="UP000613768"/>
    </source>
</evidence>
<evidence type="ECO:0000256" key="1">
    <source>
        <dbReference type="SAM" id="SignalP"/>
    </source>
</evidence>
<sequence>MHVFRCGLIGGMMTLAVPLPTTASDAAPATRFVIKEARLERTAQDTRFRLEAFLTAKAEPPDPDAPRQLKLQIGSKGACGLPDAIFHDGFE</sequence>
<keyword evidence="3" id="KW-1185">Reference proteome</keyword>
<dbReference type="EMBL" id="JACYTR010000036">
    <property type="protein sequence ID" value="MBD8526962.1"/>
    <property type="molecule type" value="Genomic_DNA"/>
</dbReference>
<protein>
    <submittedName>
        <fullName evidence="2">Uncharacterized protein</fullName>
    </submittedName>
</protein>